<evidence type="ECO:0000259" key="2">
    <source>
        <dbReference type="Pfam" id="PF00437"/>
    </source>
</evidence>
<dbReference type="Pfam" id="PF00437">
    <property type="entry name" value="T2SSE"/>
    <property type="match status" value="1"/>
</dbReference>
<dbReference type="Gene3D" id="3.40.50.300">
    <property type="entry name" value="P-loop containing nucleotide triphosphate hydrolases"/>
    <property type="match status" value="1"/>
</dbReference>
<dbReference type="OrthoDB" id="9810761at2"/>
<feature type="domain" description="Bacterial type II secretion system protein E" evidence="2">
    <location>
        <begin position="56"/>
        <end position="334"/>
    </location>
</feature>
<protein>
    <recommendedName>
        <fullName evidence="2">Bacterial type II secretion system protein E domain-containing protein</fullName>
    </recommendedName>
</protein>
<dbReference type="PANTHER" id="PTHR30486">
    <property type="entry name" value="TWITCHING MOTILITY PROTEIN PILT"/>
    <property type="match status" value="1"/>
</dbReference>
<organism evidence="3 4">
    <name type="scientific">Corynebacterium aquilae DSM 44791</name>
    <dbReference type="NCBI Taxonomy" id="1431546"/>
    <lineage>
        <taxon>Bacteria</taxon>
        <taxon>Bacillati</taxon>
        <taxon>Actinomycetota</taxon>
        <taxon>Actinomycetes</taxon>
        <taxon>Mycobacteriales</taxon>
        <taxon>Corynebacteriaceae</taxon>
        <taxon>Corynebacterium</taxon>
    </lineage>
</organism>
<dbReference type="NCBIfam" id="TIGR03819">
    <property type="entry name" value="heli_sec_ATPase"/>
    <property type="match status" value="1"/>
</dbReference>
<dbReference type="CDD" id="cd01130">
    <property type="entry name" value="VirB11-like_ATPase"/>
    <property type="match status" value="1"/>
</dbReference>
<sequence length="381" mass="40832">MNNDTLYHTIQQHLATHPTTLDATAIAQLIRQHAPVISDEEVLALIRRLRAGATALGILEPLLATPGLTDILITGPDHITIATTDNPHPQPTTLTFPNDQAVRELATRLAHHCGQRLDDAHPYANGLISRPDGTRLRVHAILSPPAGAGTCISLRLLNTAHASLDHLHHTGTMPQDITELLKTIVDQRANFLISGGTGSGKTTLLAALINHMNPQHRILCIEDTPELNPHHPGLLPLTARPPNSEGHGEITMSTLLQQALRMRPDRIIVGEIRGKEIVDLLTALNTGHTGGGGTLHANTITDIPSRIEALASLGGLSRSATHSHISASINILIAVSNTTRGRRITQLGTLHTDPHTGIAHTTTVWDHTHPRAPTAEQLGLA</sequence>
<dbReference type="KEGG" id="caqu:CAQU_00920"/>
<gene>
    <name evidence="3" type="ORF">CAQU_00920</name>
</gene>
<evidence type="ECO:0000256" key="1">
    <source>
        <dbReference type="ARBA" id="ARBA00006611"/>
    </source>
</evidence>
<dbReference type="InterPro" id="IPR027417">
    <property type="entry name" value="P-loop_NTPase"/>
</dbReference>
<evidence type="ECO:0000313" key="4">
    <source>
        <dbReference type="Proteomes" id="UP000185478"/>
    </source>
</evidence>
<keyword evidence="4" id="KW-1185">Reference proteome</keyword>
<reference evidence="3 4" key="1">
    <citation type="submission" date="2014-08" db="EMBL/GenBank/DDBJ databases">
        <title>Complete genome sequence of Corynebacterium aquilae S-613T(T) (=DSM 44791(T)), isolated from the choana of a healthy golden eagle.</title>
        <authorList>
            <person name="Ruckert C."/>
            <person name="Albersmeier A."/>
            <person name="Winkler A."/>
            <person name="Kalinowski J."/>
        </authorList>
    </citation>
    <scope>NUCLEOTIDE SEQUENCE [LARGE SCALE GENOMIC DNA]</scope>
    <source>
        <strain evidence="3 4">S-613</strain>
    </source>
</reference>
<dbReference type="RefSeq" id="WP_075724418.1">
    <property type="nucleotide sequence ID" value="NZ_CP009245.1"/>
</dbReference>
<dbReference type="GO" id="GO:0016887">
    <property type="term" value="F:ATP hydrolysis activity"/>
    <property type="evidence" value="ECO:0007669"/>
    <property type="project" value="InterPro"/>
</dbReference>
<accession>A0A1L7CDF9</accession>
<proteinExistence type="inferred from homology"/>
<dbReference type="PANTHER" id="PTHR30486:SF6">
    <property type="entry name" value="TYPE IV PILUS RETRACTATION ATPASE PILT"/>
    <property type="match status" value="1"/>
</dbReference>
<dbReference type="InterPro" id="IPR001482">
    <property type="entry name" value="T2SS/T4SS_dom"/>
</dbReference>
<evidence type="ECO:0000313" key="3">
    <source>
        <dbReference type="EMBL" id="APT83877.1"/>
    </source>
</evidence>
<dbReference type="EMBL" id="CP009245">
    <property type="protein sequence ID" value="APT83877.1"/>
    <property type="molecule type" value="Genomic_DNA"/>
</dbReference>
<dbReference type="Proteomes" id="UP000185478">
    <property type="component" value="Chromosome"/>
</dbReference>
<name>A0A1L7CDF9_9CORY</name>
<dbReference type="STRING" id="1431546.CAQU_00920"/>
<dbReference type="Gene3D" id="3.30.450.380">
    <property type="match status" value="1"/>
</dbReference>
<dbReference type="SUPFAM" id="SSF52540">
    <property type="entry name" value="P-loop containing nucleoside triphosphate hydrolases"/>
    <property type="match status" value="1"/>
</dbReference>
<comment type="similarity">
    <text evidence="1">Belongs to the GSP E family.</text>
</comment>
<dbReference type="InterPro" id="IPR050921">
    <property type="entry name" value="T4SS_GSP_E_ATPase"/>
</dbReference>
<dbReference type="AlphaFoldDB" id="A0A1L7CDF9"/>
<dbReference type="InterPro" id="IPR022399">
    <property type="entry name" value="TadA-like_ATPase"/>
</dbReference>